<dbReference type="InterPro" id="IPR029052">
    <property type="entry name" value="Metallo-depent_PP-like"/>
</dbReference>
<name>A0A6J5NRH4_9CAUD</name>
<organism evidence="2">
    <name type="scientific">uncultured Caudovirales phage</name>
    <dbReference type="NCBI Taxonomy" id="2100421"/>
    <lineage>
        <taxon>Viruses</taxon>
        <taxon>Duplodnaviria</taxon>
        <taxon>Heunggongvirae</taxon>
        <taxon>Uroviricota</taxon>
        <taxon>Caudoviricetes</taxon>
        <taxon>Peduoviridae</taxon>
        <taxon>Maltschvirus</taxon>
        <taxon>Maltschvirus maltsch</taxon>
    </lineage>
</organism>
<reference evidence="2" key="1">
    <citation type="submission" date="2020-04" db="EMBL/GenBank/DDBJ databases">
        <authorList>
            <person name="Chiriac C."/>
            <person name="Salcher M."/>
            <person name="Ghai R."/>
            <person name="Kavagutti S V."/>
        </authorList>
    </citation>
    <scope>NUCLEOTIDE SEQUENCE</scope>
</reference>
<evidence type="ECO:0000313" key="2">
    <source>
        <dbReference type="EMBL" id="CAB4162390.1"/>
    </source>
</evidence>
<accession>A0A6J5NRH4</accession>
<dbReference type="EMBL" id="LR796730">
    <property type="protein sequence ID" value="CAB4162390.1"/>
    <property type="molecule type" value="Genomic_DNA"/>
</dbReference>
<dbReference type="InterPro" id="IPR004843">
    <property type="entry name" value="Calcineurin-like_PHP"/>
</dbReference>
<evidence type="ECO:0000259" key="1">
    <source>
        <dbReference type="Pfam" id="PF00149"/>
    </source>
</evidence>
<proteinExistence type="predicted"/>
<sequence>MPQHNAKWEEIFKIEHLKEGEKLFEFNIRMATKYGTTIGNIKSKYHRYVTSKKKPKKFDESIPVAHHLPQSDTKEKYIVDIEGKKVLMLFDVHIPYHDNDALHLAINHGVKNGCDTVLLGGDYIDCYEISSFEKEKSRRSFKSELQLTKQFFSFLRFKFPKARIYAKMGNHEERYERYIRKNASALDGIEDFELSNLLGFDKFGIDVIHGKQLARINSLAVVHGHEFGKSTFSPVNVARGLYLRAKSSAICGHSHQTSEHTEKDINGKLTTCWSVGCLSELNPEYAPFAKYNHGFAIVTKRGKDGFSVQNFRIHEGQIL</sequence>
<dbReference type="GO" id="GO:0016787">
    <property type="term" value="F:hydrolase activity"/>
    <property type="evidence" value="ECO:0007669"/>
    <property type="project" value="InterPro"/>
</dbReference>
<feature type="domain" description="Calcineurin-like phosphoesterase" evidence="1">
    <location>
        <begin position="91"/>
        <end position="227"/>
    </location>
</feature>
<protein>
    <submittedName>
        <fullName evidence="2">Calcineurin-like phosphoesterase domain, ApaH type</fullName>
    </submittedName>
</protein>
<dbReference type="SUPFAM" id="SSF56300">
    <property type="entry name" value="Metallo-dependent phosphatases"/>
    <property type="match status" value="1"/>
</dbReference>
<dbReference type="Gene3D" id="3.60.21.10">
    <property type="match status" value="1"/>
</dbReference>
<dbReference type="Pfam" id="PF00149">
    <property type="entry name" value="Metallophos"/>
    <property type="match status" value="1"/>
</dbReference>
<gene>
    <name evidence="2" type="ORF">UFOVP780_35</name>
</gene>